<sequence>MCAIRTRLRRSRSYAKVARHSYQTKQLAWWDVLTAPICLLWFIALCYLFCITVVRHFLIKKGTAKSPFLYWGEKEKPTELNFDININGPENRSK</sequence>
<keyword evidence="1" id="KW-0472">Membrane</keyword>
<keyword evidence="1" id="KW-1133">Transmembrane helix</keyword>
<dbReference type="Proteomes" id="UP000252519">
    <property type="component" value="Unassembled WGS sequence"/>
</dbReference>
<evidence type="ECO:0000313" key="2">
    <source>
        <dbReference type="EMBL" id="RCN36321.1"/>
    </source>
</evidence>
<keyword evidence="1" id="KW-0812">Transmembrane</keyword>
<proteinExistence type="predicted"/>
<comment type="caution">
    <text evidence="2">The sequence shown here is derived from an EMBL/GenBank/DDBJ whole genome shotgun (WGS) entry which is preliminary data.</text>
</comment>
<evidence type="ECO:0000313" key="3">
    <source>
        <dbReference type="Proteomes" id="UP000252519"/>
    </source>
</evidence>
<accession>A0A368FVS7</accession>
<evidence type="ECO:0000256" key="1">
    <source>
        <dbReference type="SAM" id="Phobius"/>
    </source>
</evidence>
<protein>
    <submittedName>
        <fullName evidence="2">Uncharacterized protein</fullName>
    </submittedName>
</protein>
<dbReference type="OrthoDB" id="5835032at2759"/>
<reference evidence="2 3" key="1">
    <citation type="submission" date="2014-10" db="EMBL/GenBank/DDBJ databases">
        <title>Draft genome of the hookworm Ancylostoma caninum.</title>
        <authorList>
            <person name="Mitreva M."/>
        </authorList>
    </citation>
    <scope>NUCLEOTIDE SEQUENCE [LARGE SCALE GENOMIC DNA]</scope>
    <source>
        <strain evidence="2 3">Baltimore</strain>
    </source>
</reference>
<dbReference type="AlphaFoldDB" id="A0A368FVS7"/>
<keyword evidence="3" id="KW-1185">Reference proteome</keyword>
<dbReference type="EMBL" id="JOJR01000568">
    <property type="protein sequence ID" value="RCN36321.1"/>
    <property type="molecule type" value="Genomic_DNA"/>
</dbReference>
<organism evidence="2 3">
    <name type="scientific">Ancylostoma caninum</name>
    <name type="common">Dog hookworm</name>
    <dbReference type="NCBI Taxonomy" id="29170"/>
    <lineage>
        <taxon>Eukaryota</taxon>
        <taxon>Metazoa</taxon>
        <taxon>Ecdysozoa</taxon>
        <taxon>Nematoda</taxon>
        <taxon>Chromadorea</taxon>
        <taxon>Rhabditida</taxon>
        <taxon>Rhabditina</taxon>
        <taxon>Rhabditomorpha</taxon>
        <taxon>Strongyloidea</taxon>
        <taxon>Ancylostomatidae</taxon>
        <taxon>Ancylostomatinae</taxon>
        <taxon>Ancylostoma</taxon>
    </lineage>
</organism>
<gene>
    <name evidence="2" type="ORF">ANCCAN_17804</name>
</gene>
<name>A0A368FVS7_ANCCA</name>
<feature type="transmembrane region" description="Helical" evidence="1">
    <location>
        <begin position="33"/>
        <end position="58"/>
    </location>
</feature>